<dbReference type="EMBL" id="BARU01041283">
    <property type="protein sequence ID" value="GAH86785.1"/>
    <property type="molecule type" value="Genomic_DNA"/>
</dbReference>
<feature type="non-terminal residue" evidence="1">
    <location>
        <position position="1"/>
    </location>
</feature>
<organism evidence="1">
    <name type="scientific">marine sediment metagenome</name>
    <dbReference type="NCBI Taxonomy" id="412755"/>
    <lineage>
        <taxon>unclassified sequences</taxon>
        <taxon>metagenomes</taxon>
        <taxon>ecological metagenomes</taxon>
    </lineage>
</organism>
<feature type="non-terminal residue" evidence="1">
    <location>
        <position position="224"/>
    </location>
</feature>
<evidence type="ECO:0000313" key="1">
    <source>
        <dbReference type="EMBL" id="GAH86785.1"/>
    </source>
</evidence>
<reference evidence="1" key="1">
    <citation type="journal article" date="2014" name="Front. Microbiol.">
        <title>High frequency of phylogenetically diverse reductive dehalogenase-homologous genes in deep subseafloor sedimentary metagenomes.</title>
        <authorList>
            <person name="Kawai M."/>
            <person name="Futagami T."/>
            <person name="Toyoda A."/>
            <person name="Takaki Y."/>
            <person name="Nishi S."/>
            <person name="Hori S."/>
            <person name="Arai W."/>
            <person name="Tsubouchi T."/>
            <person name="Morono Y."/>
            <person name="Uchiyama I."/>
            <person name="Ito T."/>
            <person name="Fujiyama A."/>
            <person name="Inagaki F."/>
            <person name="Takami H."/>
        </authorList>
    </citation>
    <scope>NUCLEOTIDE SEQUENCE</scope>
    <source>
        <strain evidence="1">Expedition CK06-06</strain>
    </source>
</reference>
<name>X1JZD5_9ZZZZ</name>
<dbReference type="AlphaFoldDB" id="X1JZD5"/>
<proteinExistence type="predicted"/>
<gene>
    <name evidence="1" type="ORF">S03H2_63682</name>
</gene>
<comment type="caution">
    <text evidence="1">The sequence shown here is derived from an EMBL/GenBank/DDBJ whole genome shotgun (WGS) entry which is preliminary data.</text>
</comment>
<sequence>LNKDLIQDQLEFLTMDIYDATNERAYFKFAPRNTQRRILNGNVFIRNEDNKLTGKQYHMIWDSIPEELQFYYLKPKMLDFNFPKYSGLTKPLMWDDTNVISFPISKENENFICVGKVIEQGVVNNQYAFIDKNHFSLSMFIGGVSGAGKTREICQIQHEFYEKCPDIGILTVYLGNKRNQDIYYKSDIILRYKEFGVPYFVKGPDVRQCIFDTATYLAAIVGIR</sequence>
<accession>X1JZD5</accession>
<protein>
    <submittedName>
        <fullName evidence="1">Uncharacterized protein</fullName>
    </submittedName>
</protein>